<dbReference type="Gene3D" id="1.10.8.430">
    <property type="entry name" value="Helical domain of apoptotic protease-activating factors"/>
    <property type="match status" value="1"/>
</dbReference>
<protein>
    <submittedName>
        <fullName evidence="10">NBS-LRR type disease resistance protein</fullName>
    </submittedName>
</protein>
<feature type="domain" description="Disease resistance protein winged helix" evidence="8">
    <location>
        <begin position="427"/>
        <end position="499"/>
    </location>
</feature>
<feature type="domain" description="NB-ARC" evidence="6">
    <location>
        <begin position="171"/>
        <end position="342"/>
    </location>
</feature>
<keyword evidence="4" id="KW-0611">Plant defense</keyword>
<evidence type="ECO:0000256" key="2">
    <source>
        <dbReference type="ARBA" id="ARBA00022737"/>
    </source>
</evidence>
<dbReference type="Pfam" id="PF23559">
    <property type="entry name" value="WHD_DRP"/>
    <property type="match status" value="1"/>
</dbReference>
<organism evidence="11">
    <name type="scientific">Medicago truncatula</name>
    <name type="common">Barrel medic</name>
    <name type="synonym">Medicago tribuloides</name>
    <dbReference type="NCBI Taxonomy" id="3880"/>
    <lineage>
        <taxon>Eukaryota</taxon>
        <taxon>Viridiplantae</taxon>
        <taxon>Streptophyta</taxon>
        <taxon>Embryophyta</taxon>
        <taxon>Tracheophyta</taxon>
        <taxon>Spermatophyta</taxon>
        <taxon>Magnoliopsida</taxon>
        <taxon>eudicotyledons</taxon>
        <taxon>Gunneridae</taxon>
        <taxon>Pentapetalae</taxon>
        <taxon>rosids</taxon>
        <taxon>fabids</taxon>
        <taxon>Fabales</taxon>
        <taxon>Fabaceae</taxon>
        <taxon>Papilionoideae</taxon>
        <taxon>50 kb inversion clade</taxon>
        <taxon>NPAAA clade</taxon>
        <taxon>Hologalegina</taxon>
        <taxon>IRL clade</taxon>
        <taxon>Trifolieae</taxon>
        <taxon>Medicago</taxon>
    </lineage>
</organism>
<reference evidence="10 12" key="1">
    <citation type="journal article" date="2011" name="Nature">
        <title>The Medicago genome provides insight into the evolution of rhizobial symbioses.</title>
        <authorList>
            <person name="Young N.D."/>
            <person name="Debelle F."/>
            <person name="Oldroyd G.E."/>
            <person name="Geurts R."/>
            <person name="Cannon S.B."/>
            <person name="Udvardi M.K."/>
            <person name="Benedito V.A."/>
            <person name="Mayer K.F."/>
            <person name="Gouzy J."/>
            <person name="Schoof H."/>
            <person name="Van de Peer Y."/>
            <person name="Proost S."/>
            <person name="Cook D.R."/>
            <person name="Meyers B.C."/>
            <person name="Spannagl M."/>
            <person name="Cheung F."/>
            <person name="De Mita S."/>
            <person name="Krishnakumar V."/>
            <person name="Gundlach H."/>
            <person name="Zhou S."/>
            <person name="Mudge J."/>
            <person name="Bharti A.K."/>
            <person name="Murray J.D."/>
            <person name="Naoumkina M.A."/>
            <person name="Rosen B."/>
            <person name="Silverstein K.A."/>
            <person name="Tang H."/>
            <person name="Rombauts S."/>
            <person name="Zhao P.X."/>
            <person name="Zhou P."/>
            <person name="Barbe V."/>
            <person name="Bardou P."/>
            <person name="Bechner M."/>
            <person name="Bellec A."/>
            <person name="Berger A."/>
            <person name="Berges H."/>
            <person name="Bidwell S."/>
            <person name="Bisseling T."/>
            <person name="Choisne N."/>
            <person name="Couloux A."/>
            <person name="Denny R."/>
            <person name="Deshpande S."/>
            <person name="Dai X."/>
            <person name="Doyle J.J."/>
            <person name="Dudez A.M."/>
            <person name="Farmer A.D."/>
            <person name="Fouteau S."/>
            <person name="Franken C."/>
            <person name="Gibelin C."/>
            <person name="Gish J."/>
            <person name="Goldstein S."/>
            <person name="Gonzalez A.J."/>
            <person name="Green P.J."/>
            <person name="Hallab A."/>
            <person name="Hartog M."/>
            <person name="Hua A."/>
            <person name="Humphray S.J."/>
            <person name="Jeong D.H."/>
            <person name="Jing Y."/>
            <person name="Jocker A."/>
            <person name="Kenton S.M."/>
            <person name="Kim D.J."/>
            <person name="Klee K."/>
            <person name="Lai H."/>
            <person name="Lang C."/>
            <person name="Lin S."/>
            <person name="Macmil S.L."/>
            <person name="Magdelenat G."/>
            <person name="Matthews L."/>
            <person name="McCorrison J."/>
            <person name="Monaghan E.L."/>
            <person name="Mun J.H."/>
            <person name="Najar F.Z."/>
            <person name="Nicholson C."/>
            <person name="Noirot C."/>
            <person name="O'Bleness M."/>
            <person name="Paule C.R."/>
            <person name="Poulain J."/>
            <person name="Prion F."/>
            <person name="Qin B."/>
            <person name="Qu C."/>
            <person name="Retzel E.F."/>
            <person name="Riddle C."/>
            <person name="Sallet E."/>
            <person name="Samain S."/>
            <person name="Samson N."/>
            <person name="Sanders I."/>
            <person name="Saurat O."/>
            <person name="Scarpelli C."/>
            <person name="Schiex T."/>
            <person name="Segurens B."/>
            <person name="Severin A.J."/>
            <person name="Sherrier D.J."/>
            <person name="Shi R."/>
            <person name="Sims S."/>
            <person name="Singer S.R."/>
            <person name="Sinharoy S."/>
            <person name="Sterck L."/>
            <person name="Viollet A."/>
            <person name="Wang B.B."/>
            <person name="Wang K."/>
            <person name="Wang M."/>
            <person name="Wang X."/>
            <person name="Warfsmann J."/>
            <person name="Weissenbach J."/>
            <person name="White D.D."/>
            <person name="White J.D."/>
            <person name="Wiley G.B."/>
            <person name="Wincker P."/>
            <person name="Xing Y."/>
            <person name="Yang L."/>
            <person name="Yao Z."/>
            <person name="Ying F."/>
            <person name="Zhai J."/>
            <person name="Zhou L."/>
            <person name="Zuber A."/>
            <person name="Denarie J."/>
            <person name="Dixon R.A."/>
            <person name="May G.D."/>
            <person name="Schwartz D.C."/>
            <person name="Rogers J."/>
            <person name="Quetier F."/>
            <person name="Town C.D."/>
            <person name="Roe B.A."/>
        </authorList>
    </citation>
    <scope>NUCLEOTIDE SEQUENCE [LARGE SCALE GENOMIC DNA]</scope>
    <source>
        <strain evidence="10">A17</strain>
        <strain evidence="11 12">cv. Jemalong A17</strain>
    </source>
</reference>
<dbReference type="InterPro" id="IPR036388">
    <property type="entry name" value="WH-like_DNA-bd_sf"/>
</dbReference>
<dbReference type="PANTHER" id="PTHR36766">
    <property type="entry name" value="PLANT BROAD-SPECTRUM MILDEW RESISTANCE PROTEIN RPW8"/>
    <property type="match status" value="1"/>
</dbReference>
<evidence type="ECO:0000259" key="7">
    <source>
        <dbReference type="Pfam" id="PF18052"/>
    </source>
</evidence>
<dbReference type="Pfam" id="PF25019">
    <property type="entry name" value="LRR_R13L1-DRL21"/>
    <property type="match status" value="1"/>
</dbReference>
<dbReference type="GO" id="GO:0051707">
    <property type="term" value="P:response to other organism"/>
    <property type="evidence" value="ECO:0007669"/>
    <property type="project" value="UniProtKB-ARBA"/>
</dbReference>
<dbReference type="KEGG" id="mtr:25500232"/>
<dbReference type="EMBL" id="CM001224">
    <property type="protein sequence ID" value="KEH18061.1"/>
    <property type="molecule type" value="Genomic_DNA"/>
</dbReference>
<dbReference type="SUPFAM" id="SSF52058">
    <property type="entry name" value="L domain-like"/>
    <property type="match status" value="2"/>
</dbReference>
<dbReference type="Gene3D" id="1.10.10.10">
    <property type="entry name" value="Winged helix-like DNA-binding domain superfamily/Winged helix DNA-binding domain"/>
    <property type="match status" value="1"/>
</dbReference>
<dbReference type="EnsemblPlants" id="KEH18061">
    <property type="protein sequence ID" value="KEH18061"/>
    <property type="gene ID" value="MTR_8g010440"/>
</dbReference>
<evidence type="ECO:0000259" key="9">
    <source>
        <dbReference type="Pfam" id="PF25019"/>
    </source>
</evidence>
<feature type="domain" description="Disease resistance N-terminal" evidence="7">
    <location>
        <begin position="10"/>
        <end position="95"/>
    </location>
</feature>
<dbReference type="GO" id="GO:0006952">
    <property type="term" value="P:defense response"/>
    <property type="evidence" value="ECO:0007669"/>
    <property type="project" value="UniProtKB-KW"/>
</dbReference>
<dbReference type="FunFam" id="1.10.10.10:FF:000322">
    <property type="entry name" value="Probable disease resistance protein At1g63360"/>
    <property type="match status" value="1"/>
</dbReference>
<reference evidence="11" key="3">
    <citation type="submission" date="2015-04" db="UniProtKB">
        <authorList>
            <consortium name="EnsemblPlants"/>
        </authorList>
    </citation>
    <scope>IDENTIFICATION</scope>
    <source>
        <strain evidence="11">cv. Jemalong A17</strain>
    </source>
</reference>
<dbReference type="HOGENOM" id="CLU_000837_8_8_1"/>
<dbReference type="OMA" id="KINATIM"/>
<dbReference type="eggNOG" id="KOG4658">
    <property type="taxonomic scope" value="Eukaryota"/>
</dbReference>
<evidence type="ECO:0000256" key="4">
    <source>
        <dbReference type="ARBA" id="ARBA00022821"/>
    </source>
</evidence>
<dbReference type="GO" id="GO:0043531">
    <property type="term" value="F:ADP binding"/>
    <property type="evidence" value="ECO:0007669"/>
    <property type="project" value="InterPro"/>
</dbReference>
<dbReference type="PANTHER" id="PTHR36766:SF40">
    <property type="entry name" value="DISEASE RESISTANCE PROTEIN RGA3"/>
    <property type="match status" value="1"/>
</dbReference>
<evidence type="ECO:0000259" key="6">
    <source>
        <dbReference type="Pfam" id="PF00931"/>
    </source>
</evidence>
<evidence type="ECO:0000313" key="12">
    <source>
        <dbReference type="Proteomes" id="UP000002051"/>
    </source>
</evidence>
<dbReference type="InterPro" id="IPR056789">
    <property type="entry name" value="LRR_R13L1-DRL21"/>
</dbReference>
<dbReference type="AlphaFoldDB" id="G7ZWR4"/>
<dbReference type="PaxDb" id="3880-AES83652"/>
<keyword evidence="3" id="KW-0547">Nucleotide-binding</keyword>
<dbReference type="InterPro" id="IPR032675">
    <property type="entry name" value="LRR_dom_sf"/>
</dbReference>
<dbReference type="InterPro" id="IPR041118">
    <property type="entry name" value="Rx_N"/>
</dbReference>
<evidence type="ECO:0000256" key="5">
    <source>
        <dbReference type="ARBA" id="ARBA00022840"/>
    </source>
</evidence>
<dbReference type="PRINTS" id="PR00364">
    <property type="entry name" value="DISEASERSIST"/>
</dbReference>
<evidence type="ECO:0000256" key="1">
    <source>
        <dbReference type="ARBA" id="ARBA00022614"/>
    </source>
</evidence>
<dbReference type="InterPro" id="IPR058922">
    <property type="entry name" value="WHD_DRP"/>
</dbReference>
<dbReference type="Gene3D" id="3.80.10.10">
    <property type="entry name" value="Ribonuclease Inhibitor"/>
    <property type="match status" value="3"/>
</dbReference>
<dbReference type="OrthoDB" id="5279713at2759"/>
<feature type="domain" description="R13L1/DRL21-like LRR repeat region" evidence="9">
    <location>
        <begin position="655"/>
        <end position="710"/>
    </location>
</feature>
<accession>G7ZWR4</accession>
<gene>
    <name evidence="11" type="primary">25500232</name>
    <name evidence="10" type="ordered locus">MTR_8g010440</name>
</gene>
<keyword evidence="2" id="KW-0677">Repeat</keyword>
<dbReference type="InterPro" id="IPR042197">
    <property type="entry name" value="Apaf_helical"/>
</dbReference>
<dbReference type="CDD" id="cd14798">
    <property type="entry name" value="RX-CC_like"/>
    <property type="match status" value="1"/>
</dbReference>
<reference evidence="10 12" key="2">
    <citation type="journal article" date="2014" name="BMC Genomics">
        <title>An improved genome release (version Mt4.0) for the model legume Medicago truncatula.</title>
        <authorList>
            <person name="Tang H."/>
            <person name="Krishnakumar V."/>
            <person name="Bidwell S."/>
            <person name="Rosen B."/>
            <person name="Chan A."/>
            <person name="Zhou S."/>
            <person name="Gentzbittel L."/>
            <person name="Childs K.L."/>
            <person name="Yandell M."/>
            <person name="Gundlach H."/>
            <person name="Mayer K.F."/>
            <person name="Schwartz D.C."/>
            <person name="Town C.D."/>
        </authorList>
    </citation>
    <scope>GENOME REANNOTATION</scope>
    <source>
        <strain evidence="10">A17</strain>
        <strain evidence="11 12">cv. Jemalong A17</strain>
    </source>
</reference>
<dbReference type="GO" id="GO:0005524">
    <property type="term" value="F:ATP binding"/>
    <property type="evidence" value="ECO:0007669"/>
    <property type="project" value="UniProtKB-KW"/>
</dbReference>
<keyword evidence="5" id="KW-0067">ATP-binding</keyword>
<dbReference type="FunFam" id="3.40.50.300:FF:001091">
    <property type="entry name" value="Probable disease resistance protein At1g61300"/>
    <property type="match status" value="1"/>
</dbReference>
<proteinExistence type="predicted"/>
<evidence type="ECO:0000259" key="8">
    <source>
        <dbReference type="Pfam" id="PF23559"/>
    </source>
</evidence>
<dbReference type="Gene3D" id="1.20.5.4130">
    <property type="match status" value="1"/>
</dbReference>
<dbReference type="SUPFAM" id="SSF52540">
    <property type="entry name" value="P-loop containing nucleoside triphosphate hydrolases"/>
    <property type="match status" value="1"/>
</dbReference>
<dbReference type="Proteomes" id="UP000002051">
    <property type="component" value="Chromosome 8"/>
</dbReference>
<dbReference type="Gene3D" id="3.40.50.300">
    <property type="entry name" value="P-loop containing nucleotide triphosphate hydrolases"/>
    <property type="match status" value="1"/>
</dbReference>
<evidence type="ECO:0000313" key="10">
    <source>
        <dbReference type="EMBL" id="KEH18061.1"/>
    </source>
</evidence>
<dbReference type="InterPro" id="IPR027417">
    <property type="entry name" value="P-loop_NTPase"/>
</dbReference>
<dbReference type="InterPro" id="IPR038005">
    <property type="entry name" value="RX-like_CC"/>
</dbReference>
<sequence>MAEQIPYGVATSLFNRLASAAFRELGRIYGVMDELEILKNTVESIKAVLLDAEDKQEQSHAVQNWVRRLKDVLLPADDLIDEFLIEDMIHKRDKAHNNKVTQVFHSLSISRAAFRRKMAHEIEKIQKSVNDVVKDMSVLNLNSNVVVVKKTNDVRRESSSFVLESEIIGREDDKKKIISLLRQSHENQNVSLVAIVGIGGLGKTALAQLVYNDDQVQNLFEKSMWVCVSDNFDVKTILKNMVALLTKDNIADKNLEELQNMLRANLTGTRYLLVLDDIWNESYEKWDELRTYLMCGAQGSKVVVTTRSKIVAQTMGVSDPYVLSGLTPEESWGLLKNITFPDDAIGVNQTLEPIGKKIAEKCKGVPLAIRSLGGILRSKREEREWIDVLQGDFWKLCEDKDSIMPVLKLSYNNLSPQQRQCFAYCSIFPQDWKLKKDELIQMWIAQGYLGCSVEEQCMEDVGNQFVNIFLMNSFFQDAELNDDGDVSGFKMHDLMHDLATQVAGNDCCYLDSRAKRCLGRPVHILVESDAFCMLESLDSSRLRTLIVLESNRNELDEEEFSVISNFKYLRVLKLRLLGSHKMLVGSIEKLKHLRHLDLTHCDGLKIHPKSTSNLVCLQTIKLLMCVGLSRKVLSKLINLRHLVIKGSMTFKDETPSRFKKLSIQQYKGLTLSNWTSPLTNINEIYLDGCLNLRYLSPLEHLPFLKSLELRYLLQLEYIYYEDPILHESFFPSLEILQLIACSKLKGWRRMRDDLNDINSSHHLLLPHFPSLSKLTIWSCERLTFMPTFPNIKKRLELGLVNAEIMEATLNIAESQYSIGFPPLSMLKSLKINATIMGIEKAPKDWFKNLTSLENLHFYFLMSKNLQVIEMWFKDNLNCLPSLRTINFEGIVGDVVKALPDWICNISSLQHLKVKECRDLVDLPDGMPRLTKLHTLEIIGCPLLIDECQREASVTCSKIAHIPNIITRGD</sequence>
<evidence type="ECO:0000313" key="11">
    <source>
        <dbReference type="EnsemblPlants" id="KEH18061"/>
    </source>
</evidence>
<dbReference type="Pfam" id="PF18052">
    <property type="entry name" value="Rx_N"/>
    <property type="match status" value="1"/>
</dbReference>
<name>G7ZWR4_MEDTR</name>
<keyword evidence="12" id="KW-1185">Reference proteome</keyword>
<dbReference type="Pfam" id="PF00931">
    <property type="entry name" value="NB-ARC"/>
    <property type="match status" value="1"/>
</dbReference>
<dbReference type="InterPro" id="IPR002182">
    <property type="entry name" value="NB-ARC"/>
</dbReference>
<evidence type="ECO:0000256" key="3">
    <source>
        <dbReference type="ARBA" id="ARBA00022741"/>
    </source>
</evidence>
<keyword evidence="1" id="KW-0433">Leucine-rich repeat</keyword>